<evidence type="ECO:0000256" key="3">
    <source>
        <dbReference type="ARBA" id="ARBA00022452"/>
    </source>
</evidence>
<dbReference type="Proteomes" id="UP000249016">
    <property type="component" value="Unassembled WGS sequence"/>
</dbReference>
<dbReference type="PROSITE" id="PS52016">
    <property type="entry name" value="TONB_DEPENDENT_REC_3"/>
    <property type="match status" value="1"/>
</dbReference>
<comment type="caution">
    <text evidence="8">The sequence shown here is derived from an EMBL/GenBank/DDBJ whole genome shotgun (WGS) entry which is preliminary data.</text>
</comment>
<evidence type="ECO:0000256" key="2">
    <source>
        <dbReference type="ARBA" id="ARBA00022448"/>
    </source>
</evidence>
<keyword evidence="2 7" id="KW-0813">Transport</keyword>
<protein>
    <submittedName>
        <fullName evidence="8">Uncharacterized protein</fullName>
    </submittedName>
</protein>
<evidence type="ECO:0000256" key="7">
    <source>
        <dbReference type="PROSITE-ProRule" id="PRU01360"/>
    </source>
</evidence>
<dbReference type="InterPro" id="IPR036942">
    <property type="entry name" value="Beta-barrel_TonB_sf"/>
</dbReference>
<evidence type="ECO:0000256" key="4">
    <source>
        <dbReference type="ARBA" id="ARBA00022692"/>
    </source>
</evidence>
<reference evidence="8 9" key="1">
    <citation type="submission" date="2018-06" db="EMBL/GenBank/DDBJ databases">
        <title>Spirosoma sp. HMF3257 Genome sequencing and assembly.</title>
        <authorList>
            <person name="Kang H."/>
            <person name="Cha I."/>
            <person name="Kim H."/>
            <person name="Kang J."/>
            <person name="Joh K."/>
        </authorList>
    </citation>
    <scope>NUCLEOTIDE SEQUENCE [LARGE SCALE GENOMIC DNA]</scope>
    <source>
        <strain evidence="8 9">HMF3257</strain>
    </source>
</reference>
<name>A0A327NCI4_9BACT</name>
<dbReference type="EMBL" id="QLII01000003">
    <property type="protein sequence ID" value="RAI72950.1"/>
    <property type="molecule type" value="Genomic_DNA"/>
</dbReference>
<sequence length="599" mass="66456">MNVKDITNTYHFNINNNATFQILNGLTANARVGLDYKRIQRNMYQPMDTRIGLASKGYAYSGEGDQLSYLSDLTLNYSNTIGKHRLNAVGGFSHQDWQLRNYASVTTGFASDQLTYYAPQSANTVQTPIGKFEKSALNSFLARIAYSYDERFLLTLTGRTDGSSRLAAGHKWATFPSVGVGWNIHNENFMKSVSSSISNLKLRGSWGVSGNQSVPIGASQYTYTYSKYSFNQSVTTGYNLSTIGNPELGWENTAQVNIGLESGFLNNRFMLNVDLYQKRTTNLLFNRAIPDYTGFSYLQTNGGSIENRGVEFEAKAVAMQKAVTWNISANLSVNRNKVLDLGGMNDLFGPIFNASMGKNQFWTIARVGNPIGVFYGYKVDGIYQTPAEVDAGPADPNKVQGGWKFLDISGPDGVKDNKITTDDMTIMGNPYPKFTYGVTNDLSFKGLSLSVFIMGSQGNDILNMYRIQTDALTVTTNPPNTTREVYNNRWTGPGTSNKYPKPLFVNNRFYQRPNNTIVEDGSFIKLKTVTLSYELPARLIKGVQKLRVYVTGTNLFVITKYTGFDPEINSYGFNSMAQGFDLGSMPQIRSYSAGVTLGF</sequence>
<dbReference type="SUPFAM" id="SSF56935">
    <property type="entry name" value="Porins"/>
    <property type="match status" value="1"/>
</dbReference>
<dbReference type="Gene3D" id="2.40.170.20">
    <property type="entry name" value="TonB-dependent receptor, beta-barrel domain"/>
    <property type="match status" value="1"/>
</dbReference>
<dbReference type="InterPro" id="IPR039426">
    <property type="entry name" value="TonB-dep_rcpt-like"/>
</dbReference>
<organism evidence="8 9">
    <name type="scientific">Spirosoma telluris</name>
    <dbReference type="NCBI Taxonomy" id="2183553"/>
    <lineage>
        <taxon>Bacteria</taxon>
        <taxon>Pseudomonadati</taxon>
        <taxon>Bacteroidota</taxon>
        <taxon>Cytophagia</taxon>
        <taxon>Cytophagales</taxon>
        <taxon>Cytophagaceae</taxon>
        <taxon>Spirosoma</taxon>
    </lineage>
</organism>
<comment type="similarity">
    <text evidence="7">Belongs to the TonB-dependent receptor family.</text>
</comment>
<keyword evidence="4 7" id="KW-0812">Transmembrane</keyword>
<dbReference type="NCBIfam" id="TIGR04056">
    <property type="entry name" value="OMP_RagA_SusC"/>
    <property type="match status" value="1"/>
</dbReference>
<keyword evidence="9" id="KW-1185">Reference proteome</keyword>
<dbReference type="AlphaFoldDB" id="A0A327NCI4"/>
<accession>A0A327NCI4</accession>
<keyword evidence="5 7" id="KW-0472">Membrane</keyword>
<evidence type="ECO:0000256" key="6">
    <source>
        <dbReference type="ARBA" id="ARBA00023237"/>
    </source>
</evidence>
<evidence type="ECO:0000313" key="8">
    <source>
        <dbReference type="EMBL" id="RAI72950.1"/>
    </source>
</evidence>
<evidence type="ECO:0000256" key="5">
    <source>
        <dbReference type="ARBA" id="ARBA00023136"/>
    </source>
</evidence>
<evidence type="ECO:0000256" key="1">
    <source>
        <dbReference type="ARBA" id="ARBA00004571"/>
    </source>
</evidence>
<dbReference type="GO" id="GO:0009279">
    <property type="term" value="C:cell outer membrane"/>
    <property type="evidence" value="ECO:0007669"/>
    <property type="project" value="UniProtKB-SubCell"/>
</dbReference>
<keyword evidence="6 7" id="KW-0998">Cell outer membrane</keyword>
<comment type="subcellular location">
    <subcellularLocation>
        <location evidence="1 7">Cell outer membrane</location>
        <topology evidence="1 7">Multi-pass membrane protein</topology>
    </subcellularLocation>
</comment>
<dbReference type="InterPro" id="IPR023996">
    <property type="entry name" value="TonB-dep_OMP_SusC/RagA"/>
</dbReference>
<dbReference type="OrthoDB" id="9768177at2"/>
<dbReference type="RefSeq" id="WP_111351047.1">
    <property type="nucleotide sequence ID" value="NZ_QLII01000003.1"/>
</dbReference>
<keyword evidence="3 7" id="KW-1134">Transmembrane beta strand</keyword>
<evidence type="ECO:0000313" key="9">
    <source>
        <dbReference type="Proteomes" id="UP000249016"/>
    </source>
</evidence>
<proteinExistence type="inferred from homology"/>
<gene>
    <name evidence="8" type="ORF">HMF3257_38125</name>
</gene>